<feature type="domain" description="UDP-N-acetylglucosamine 2-epimerase" evidence="2">
    <location>
        <begin position="1"/>
        <end position="109"/>
    </location>
</feature>
<evidence type="ECO:0000256" key="1">
    <source>
        <dbReference type="RuleBase" id="RU003513"/>
    </source>
</evidence>
<organism evidence="3 4">
    <name type="scientific">Vibrio variabilis</name>
    <dbReference type="NCBI Taxonomy" id="990271"/>
    <lineage>
        <taxon>Bacteria</taxon>
        <taxon>Pseudomonadati</taxon>
        <taxon>Pseudomonadota</taxon>
        <taxon>Gammaproteobacteria</taxon>
        <taxon>Vibrionales</taxon>
        <taxon>Vibrionaceae</taxon>
        <taxon>Vibrio</taxon>
    </lineage>
</organism>
<reference evidence="4" key="1">
    <citation type="submission" date="2014-09" db="EMBL/GenBank/DDBJ databases">
        <title>Vibrio variabilis JCM 19239. (C206) whole genome shotgun sequence.</title>
        <authorList>
            <person name="Sawabe T."/>
            <person name="Meirelles P."/>
            <person name="Nakanishi M."/>
            <person name="Sayaka M."/>
            <person name="Hattori M."/>
            <person name="Ohkuma M."/>
        </authorList>
    </citation>
    <scope>NUCLEOTIDE SEQUENCE [LARGE SCALE GENOMIC DNA]</scope>
    <source>
        <strain evidence="4">JCM 19239</strain>
    </source>
</reference>
<comment type="similarity">
    <text evidence="1">Belongs to the UDP-N-acetylglucosamine 2-epimerase family.</text>
</comment>
<evidence type="ECO:0000313" key="4">
    <source>
        <dbReference type="Proteomes" id="UP000029223"/>
    </source>
</evidence>
<dbReference type="SUPFAM" id="SSF53756">
    <property type="entry name" value="UDP-Glycosyltransferase/glycogen phosphorylase"/>
    <property type="match status" value="1"/>
</dbReference>
<dbReference type="GO" id="GO:0008761">
    <property type="term" value="F:UDP-N-acetylglucosamine 2-epimerase activity"/>
    <property type="evidence" value="ECO:0007669"/>
    <property type="project" value="UniProtKB-EC"/>
</dbReference>
<keyword evidence="4" id="KW-1185">Reference proteome</keyword>
<dbReference type="EC" id="5.1.3.14" evidence="3"/>
<comment type="caution">
    <text evidence="3">The sequence shown here is derived from an EMBL/GenBank/DDBJ whole genome shotgun (WGS) entry which is preliminary data.</text>
</comment>
<proteinExistence type="inferred from homology"/>
<sequence length="110" mass="12975">MDELIRHAVSKLSHFHLVSNQEAKTRLIQLGEYKENIFEIGSPDIDLMNPSTLPDIEEVKQYYDIPFQRYSVAMFHPVTTEYDNMRNYAEQFVSALIESEKNYIVIYPKQ</sequence>
<accession>A0ABQ0JFI3</accession>
<protein>
    <submittedName>
        <fullName evidence="3">UDP-N-acetylglucosamine 2-epimerase</fullName>
        <ecNumber evidence="3">5.1.3.14</ecNumber>
    </submittedName>
</protein>
<name>A0ABQ0JFI3_9VIBR</name>
<keyword evidence="1 3" id="KW-0413">Isomerase</keyword>
<dbReference type="Pfam" id="PF02350">
    <property type="entry name" value="Epimerase_2"/>
    <property type="match status" value="1"/>
</dbReference>
<dbReference type="EMBL" id="BBMS01000030">
    <property type="protein sequence ID" value="GAL27525.1"/>
    <property type="molecule type" value="Genomic_DNA"/>
</dbReference>
<evidence type="ECO:0000313" key="3">
    <source>
        <dbReference type="EMBL" id="GAL27525.1"/>
    </source>
</evidence>
<dbReference type="Gene3D" id="3.40.50.2000">
    <property type="entry name" value="Glycogen Phosphorylase B"/>
    <property type="match status" value="2"/>
</dbReference>
<dbReference type="Proteomes" id="UP000029223">
    <property type="component" value="Unassembled WGS sequence"/>
</dbReference>
<gene>
    <name evidence="3" type="ORF">JCM19239_2487</name>
</gene>
<evidence type="ECO:0000259" key="2">
    <source>
        <dbReference type="Pfam" id="PF02350"/>
    </source>
</evidence>
<dbReference type="InterPro" id="IPR003331">
    <property type="entry name" value="UDP_GlcNAc_Epimerase_2_dom"/>
</dbReference>